<organism evidence="3 4">
    <name type="scientific">Pelagimonas phthalicica</name>
    <dbReference type="NCBI Taxonomy" id="1037362"/>
    <lineage>
        <taxon>Bacteria</taxon>
        <taxon>Pseudomonadati</taxon>
        <taxon>Pseudomonadota</taxon>
        <taxon>Alphaproteobacteria</taxon>
        <taxon>Rhodobacterales</taxon>
        <taxon>Roseobacteraceae</taxon>
        <taxon>Pelagimonas</taxon>
    </lineage>
</organism>
<feature type="chain" id="PRO_5012918216" description="DUF4384 domain-containing protein" evidence="1">
    <location>
        <begin position="26"/>
        <end position="823"/>
    </location>
</feature>
<dbReference type="InterPro" id="IPR025493">
    <property type="entry name" value="DUF4384"/>
</dbReference>
<feature type="domain" description="DUF4384" evidence="2">
    <location>
        <begin position="670"/>
        <end position="742"/>
    </location>
</feature>
<evidence type="ECO:0000256" key="1">
    <source>
        <dbReference type="SAM" id="SignalP"/>
    </source>
</evidence>
<sequence length="823" mass="91272">MKRVNLFKASLLATAAILTAPAAMAQETATPVAAPTAAPGADPVGAPPLPMDASPAEEAAYKVLDKYCASCHQDGALENGLTKSKSGFGHVLDMRRLAQDPKFVTLGDHTKSKLYQVIAGGSPPMPDNCWSADCTPKAEELEVLKLWIDGLDDDVEEKKFVSLEELHRLAHEDLQKQPTNRRDRIRYISLRPLYNDSDVSPENYEAYRQATVKMINALSWNPEPYKWEAVDEYGVLMRIYLPEIDWDQHKWHTLEAIYPYGVGSETDPYLSPLKHMAKTEVPILRADWFAATASVSPLYYDLLGLPDTVQGLEQLLNLDMVKNIQNEQVVRAGFQDSGVSTNNRLIERHALGTGFFWTSYDFAGSKGRQSFFEYPLGPKEAYGEELAFNHDGGESIFTLPNGFHAYYLNTAEGERLDVGPTSIVRDDDYSDGTGEVVNGISCISCHSKGIRYNDDGVRDVAMSNLSLSPSSRQTIDAIYPGNDVVQDWFKKDQQAFFDTLTSAGIDPETTAGGLEPVRGLFVYYVDHFVDLQQAANELGMPEEELRKRMPFVGHQFASLMTRLEQSPIARDEWTAAYPVLLEKLTDYRPYVNDHKPVANLTHTVAAVVKDTPYEPPVKDDHSVYAPPPAKKHVPDTTYADVAKPDHKAYDPVAHSVPSQSHLTVYTDKPTYSVGEGLQVYIEPRHDCRLTLISIDDRHQSCVLYPFPGLDDIVIKGGSQYVFPPKGTLRTTHEGLETILAICNGGHDAIDLHTRDTSKVSCAADHKPLTKDQYETVVNEVLALDLGDDHGKDKHSPAGVDYRGVSDHNPKIVKSQISVVVTAH</sequence>
<reference evidence="4" key="1">
    <citation type="submission" date="2017-05" db="EMBL/GenBank/DDBJ databases">
        <authorList>
            <person name="Rodrigo-Torres L."/>
            <person name="Arahal R. D."/>
            <person name="Lucena T."/>
        </authorList>
    </citation>
    <scope>NUCLEOTIDE SEQUENCE [LARGE SCALE GENOMIC DNA]</scope>
    <source>
        <strain evidence="4">CECT 8649</strain>
    </source>
</reference>
<dbReference type="RefSeq" id="WP_099243524.1">
    <property type="nucleotide sequence ID" value="NZ_FXXP01000001.1"/>
</dbReference>
<proteinExistence type="predicted"/>
<accession>A0A238J9I7</accession>
<gene>
    <name evidence="3" type="ORF">TRP8649_01475</name>
</gene>
<dbReference type="Proteomes" id="UP000225972">
    <property type="component" value="Unassembled WGS sequence"/>
</dbReference>
<keyword evidence="4" id="KW-1185">Reference proteome</keyword>
<dbReference type="Pfam" id="PF14326">
    <property type="entry name" value="DUF4384"/>
    <property type="match status" value="1"/>
</dbReference>
<dbReference type="AlphaFoldDB" id="A0A238J9I7"/>
<keyword evidence="1" id="KW-0732">Signal</keyword>
<dbReference type="EMBL" id="FXXP01000001">
    <property type="protein sequence ID" value="SMX27370.1"/>
    <property type="molecule type" value="Genomic_DNA"/>
</dbReference>
<dbReference type="OrthoDB" id="9811281at2"/>
<evidence type="ECO:0000259" key="2">
    <source>
        <dbReference type="Pfam" id="PF14326"/>
    </source>
</evidence>
<evidence type="ECO:0000313" key="4">
    <source>
        <dbReference type="Proteomes" id="UP000225972"/>
    </source>
</evidence>
<feature type="signal peptide" evidence="1">
    <location>
        <begin position="1"/>
        <end position="25"/>
    </location>
</feature>
<protein>
    <recommendedName>
        <fullName evidence="2">DUF4384 domain-containing protein</fullName>
    </recommendedName>
</protein>
<name>A0A238J9I7_9RHOB</name>
<evidence type="ECO:0000313" key="3">
    <source>
        <dbReference type="EMBL" id="SMX27370.1"/>
    </source>
</evidence>